<comment type="caution">
    <text evidence="2">The sequence shown here is derived from an EMBL/GenBank/DDBJ whole genome shotgun (WGS) entry which is preliminary data.</text>
</comment>
<reference evidence="2 3" key="1">
    <citation type="submission" date="2021-03" db="EMBL/GenBank/DDBJ databases">
        <title>Assistant Professor.</title>
        <authorList>
            <person name="Huq M.A."/>
        </authorList>
    </citation>
    <scope>NUCLEOTIDE SEQUENCE [LARGE SCALE GENOMIC DNA]</scope>
    <source>
        <strain evidence="2 3">MAH-29</strain>
    </source>
</reference>
<evidence type="ECO:0000256" key="1">
    <source>
        <dbReference type="SAM" id="SignalP"/>
    </source>
</evidence>
<keyword evidence="1" id="KW-0732">Signal</keyword>
<name>A0ABS3YPK8_9BACT</name>
<proteinExistence type="predicted"/>
<dbReference type="RefSeq" id="WP_209137870.1">
    <property type="nucleotide sequence ID" value="NZ_JAGHKO010000001.1"/>
</dbReference>
<accession>A0ABS3YPK8</accession>
<organism evidence="2 3">
    <name type="scientific">Niastella soli</name>
    <dbReference type="NCBI Taxonomy" id="2821487"/>
    <lineage>
        <taxon>Bacteria</taxon>
        <taxon>Pseudomonadati</taxon>
        <taxon>Bacteroidota</taxon>
        <taxon>Chitinophagia</taxon>
        <taxon>Chitinophagales</taxon>
        <taxon>Chitinophagaceae</taxon>
        <taxon>Niastella</taxon>
    </lineage>
</organism>
<gene>
    <name evidence="2" type="ORF">J7I42_06040</name>
</gene>
<evidence type="ECO:0000313" key="2">
    <source>
        <dbReference type="EMBL" id="MBO9199815.1"/>
    </source>
</evidence>
<feature type="chain" id="PRO_5046425098" evidence="1">
    <location>
        <begin position="27"/>
        <end position="161"/>
    </location>
</feature>
<feature type="signal peptide" evidence="1">
    <location>
        <begin position="1"/>
        <end position="26"/>
    </location>
</feature>
<evidence type="ECO:0000313" key="3">
    <source>
        <dbReference type="Proteomes" id="UP000677244"/>
    </source>
</evidence>
<keyword evidence="3" id="KW-1185">Reference proteome</keyword>
<sequence>MKRNVRYTLLLLPMAMLIAVGGMSQALVEDQNPDYMISQVKYLGMADSLNALHGTTPQETYKAIDWMEQRQERRDARRAFRRELRLERAKYGWYYNDYSYYSPSYYYPSYSGNYYYNYYPYHNYYRPRNYYYRNNYHWRHNAWDLVPLAATAATIGYLLTR</sequence>
<dbReference type="Proteomes" id="UP000677244">
    <property type="component" value="Unassembled WGS sequence"/>
</dbReference>
<dbReference type="EMBL" id="JAGHKO010000001">
    <property type="protein sequence ID" value="MBO9199815.1"/>
    <property type="molecule type" value="Genomic_DNA"/>
</dbReference>
<protein>
    <submittedName>
        <fullName evidence="2">Uncharacterized protein</fullName>
    </submittedName>
</protein>